<reference evidence="1 2" key="1">
    <citation type="submission" date="2018-07" db="EMBL/GenBank/DDBJ databases">
        <title>Uncovering a Universe of Circular DNA Viruses in Animal Metagenomes.</title>
        <authorList>
            <person name="Tisza M."/>
            <person name="Buck C."/>
            <person name="Pastrana D."/>
            <person name="Welch N."/>
            <person name="Peretti A."/>
        </authorList>
    </citation>
    <scope>NUCLEOTIDE SEQUENCE [LARGE SCALE GENOMIC DNA]</scope>
    <source>
        <strain evidence="1">Ctbe14</strain>
    </source>
</reference>
<evidence type="ECO:0000313" key="1">
    <source>
        <dbReference type="EMBL" id="QXP49533.1"/>
    </source>
</evidence>
<evidence type="ECO:0000313" key="2">
    <source>
        <dbReference type="Proteomes" id="UP000279008"/>
    </source>
</evidence>
<sequence length="68" mass="7678">MRQKQIFCVLPTFNDDDDELLMCNEELESSSDEEEEEFELVFTITGAISADVVSDILDAVIYNALINS</sequence>
<accession>A0A8F5XVA2</accession>
<organism evidence="1 2">
    <name type="scientific">Lutjanus campechanus-associated papillomavirus 1</name>
    <dbReference type="NCBI Taxonomy" id="2683335"/>
    <lineage>
        <taxon>Viruses</taxon>
        <taxon>Monodnaviria</taxon>
        <taxon>Shotokuvirae</taxon>
        <taxon>Cossaviricota</taxon>
        <taxon>Papovaviricetes</taxon>
        <taxon>Zurhausenvirales</taxon>
        <taxon>Papillomaviridae</taxon>
    </lineage>
</organism>
<dbReference type="Proteomes" id="UP000279008">
    <property type="component" value="Segment"/>
</dbReference>
<proteinExistence type="predicted"/>
<protein>
    <submittedName>
        <fullName evidence="1">E7 protein</fullName>
    </submittedName>
</protein>
<name>A0A8F5XVA2_9PAPI</name>
<dbReference type="EMBL" id="MH617579">
    <property type="protein sequence ID" value="QXP49533.1"/>
    <property type="molecule type" value="Genomic_DNA"/>
</dbReference>